<reference evidence="3 4" key="1">
    <citation type="submission" date="2017-06" db="EMBL/GenBank/DDBJ databases">
        <authorList>
            <person name="Kim H.J."/>
            <person name="Triplett B.A."/>
        </authorList>
    </citation>
    <scope>NUCLEOTIDE SEQUENCE [LARGE SCALE GENOMIC DNA]</scope>
    <source>
        <strain evidence="3 4">13146</strain>
    </source>
</reference>
<dbReference type="Gene3D" id="3.10.180.10">
    <property type="entry name" value="2,3-Dihydroxybiphenyl 1,2-Dioxygenase, domain 1"/>
    <property type="match status" value="1"/>
</dbReference>
<comment type="caution">
    <text evidence="3">The sequence shown here is derived from an EMBL/GenBank/DDBJ whole genome shotgun (WGS) entry which is preliminary data.</text>
</comment>
<dbReference type="PROSITE" id="PS51819">
    <property type="entry name" value="VOC"/>
    <property type="match status" value="1"/>
</dbReference>
<dbReference type="PANTHER" id="PTHR36113:SF6">
    <property type="entry name" value="FOSFOMYCIN RESISTANCE PROTEIN FOSX"/>
    <property type="match status" value="1"/>
</dbReference>
<keyword evidence="1" id="KW-0479">Metal-binding</keyword>
<dbReference type="InterPro" id="IPR037478">
    <property type="entry name" value="YwkD-like_dom"/>
</dbReference>
<proteinExistence type="predicted"/>
<dbReference type="CDD" id="cd08352">
    <property type="entry name" value="VOC_Bs_YwkD_like"/>
    <property type="match status" value="1"/>
</dbReference>
<name>A0A246HJY3_STEMA</name>
<protein>
    <recommendedName>
        <fullName evidence="2">VOC domain-containing protein</fullName>
    </recommendedName>
</protein>
<evidence type="ECO:0000259" key="2">
    <source>
        <dbReference type="PROSITE" id="PS51819"/>
    </source>
</evidence>
<sequence>MNASDTSPLIGIHHVALIASDYARSKDFYTRLLGLRVIAENYRAARDSWKLDLALPDGSQLELFSFPGAPPRPSRPEAQGLRHLAFAVHQLEPMIARLAAAGVACEPIRVDEYTGRRFTFFADPDALPLELYEIPADAG</sequence>
<accession>A0A246HJY3</accession>
<dbReference type="OrthoDB" id="9795618at2"/>
<dbReference type="InterPro" id="IPR004360">
    <property type="entry name" value="Glyas_Fos-R_dOase_dom"/>
</dbReference>
<dbReference type="SUPFAM" id="SSF54593">
    <property type="entry name" value="Glyoxalase/Bleomycin resistance protein/Dihydroxybiphenyl dioxygenase"/>
    <property type="match status" value="1"/>
</dbReference>
<dbReference type="Pfam" id="PF00903">
    <property type="entry name" value="Glyoxalase"/>
    <property type="match status" value="1"/>
</dbReference>
<gene>
    <name evidence="3" type="ORF">CEE60_14445</name>
</gene>
<dbReference type="InterPro" id="IPR037523">
    <property type="entry name" value="VOC_core"/>
</dbReference>
<evidence type="ECO:0000313" key="3">
    <source>
        <dbReference type="EMBL" id="OWQ51512.1"/>
    </source>
</evidence>
<dbReference type="PANTHER" id="PTHR36113">
    <property type="entry name" value="LYASE, PUTATIVE-RELATED-RELATED"/>
    <property type="match status" value="1"/>
</dbReference>
<dbReference type="GO" id="GO:0046872">
    <property type="term" value="F:metal ion binding"/>
    <property type="evidence" value="ECO:0007669"/>
    <property type="project" value="UniProtKB-KW"/>
</dbReference>
<dbReference type="InterPro" id="IPR029068">
    <property type="entry name" value="Glyas_Bleomycin-R_OHBP_Dase"/>
</dbReference>
<dbReference type="EMBL" id="NIVS01000040">
    <property type="protein sequence ID" value="OWQ51512.1"/>
    <property type="molecule type" value="Genomic_DNA"/>
</dbReference>
<dbReference type="AlphaFoldDB" id="A0A246HJY3"/>
<feature type="domain" description="VOC" evidence="2">
    <location>
        <begin position="11"/>
        <end position="134"/>
    </location>
</feature>
<organism evidence="3 4">
    <name type="scientific">Stenotrophomonas maltophilia</name>
    <name type="common">Pseudomonas maltophilia</name>
    <name type="synonym">Xanthomonas maltophilia</name>
    <dbReference type="NCBI Taxonomy" id="40324"/>
    <lineage>
        <taxon>Bacteria</taxon>
        <taxon>Pseudomonadati</taxon>
        <taxon>Pseudomonadota</taxon>
        <taxon>Gammaproteobacteria</taxon>
        <taxon>Lysobacterales</taxon>
        <taxon>Lysobacteraceae</taxon>
        <taxon>Stenotrophomonas</taxon>
        <taxon>Stenotrophomonas maltophilia group</taxon>
    </lineage>
</organism>
<dbReference type="Proteomes" id="UP000198157">
    <property type="component" value="Unassembled WGS sequence"/>
</dbReference>
<dbReference type="InterPro" id="IPR051332">
    <property type="entry name" value="Fosfomycin_Res_Enzymes"/>
</dbReference>
<dbReference type="NCBIfam" id="NF008551">
    <property type="entry name" value="PRK11478.1"/>
    <property type="match status" value="1"/>
</dbReference>
<evidence type="ECO:0000313" key="4">
    <source>
        <dbReference type="Proteomes" id="UP000198157"/>
    </source>
</evidence>
<evidence type="ECO:0000256" key="1">
    <source>
        <dbReference type="ARBA" id="ARBA00022723"/>
    </source>
</evidence>